<name>A0A9P6E1Q4_9AGAM</name>
<sequence length="105" mass="11503">MKRSSFLPTATRPLHAPSLKISPAEQQILGQSSLMATITQIPPKTAPKANLATSLPLTSRRTVPRTRRLQARTRPSILTPMASRMLLRPSISPTVTKSSTPPPRR</sequence>
<dbReference type="Proteomes" id="UP000886523">
    <property type="component" value="Unassembled WGS sequence"/>
</dbReference>
<organism evidence="2 3">
    <name type="scientific">Hydnum rufescens UP504</name>
    <dbReference type="NCBI Taxonomy" id="1448309"/>
    <lineage>
        <taxon>Eukaryota</taxon>
        <taxon>Fungi</taxon>
        <taxon>Dikarya</taxon>
        <taxon>Basidiomycota</taxon>
        <taxon>Agaricomycotina</taxon>
        <taxon>Agaricomycetes</taxon>
        <taxon>Cantharellales</taxon>
        <taxon>Hydnaceae</taxon>
        <taxon>Hydnum</taxon>
    </lineage>
</organism>
<dbReference type="EMBL" id="MU128915">
    <property type="protein sequence ID" value="KAF9519909.1"/>
    <property type="molecule type" value="Genomic_DNA"/>
</dbReference>
<protein>
    <submittedName>
        <fullName evidence="2">Uncharacterized protein</fullName>
    </submittedName>
</protein>
<comment type="caution">
    <text evidence="2">The sequence shown here is derived from an EMBL/GenBank/DDBJ whole genome shotgun (WGS) entry which is preliminary data.</text>
</comment>
<evidence type="ECO:0000256" key="1">
    <source>
        <dbReference type="SAM" id="MobiDB-lite"/>
    </source>
</evidence>
<keyword evidence="3" id="KW-1185">Reference proteome</keyword>
<gene>
    <name evidence="2" type="ORF">BS47DRAFT_1006137</name>
</gene>
<reference evidence="2" key="1">
    <citation type="journal article" date="2020" name="Nat. Commun.">
        <title>Large-scale genome sequencing of mycorrhizal fungi provides insights into the early evolution of symbiotic traits.</title>
        <authorList>
            <person name="Miyauchi S."/>
            <person name="Kiss E."/>
            <person name="Kuo A."/>
            <person name="Drula E."/>
            <person name="Kohler A."/>
            <person name="Sanchez-Garcia M."/>
            <person name="Morin E."/>
            <person name="Andreopoulos B."/>
            <person name="Barry K.W."/>
            <person name="Bonito G."/>
            <person name="Buee M."/>
            <person name="Carver A."/>
            <person name="Chen C."/>
            <person name="Cichocki N."/>
            <person name="Clum A."/>
            <person name="Culley D."/>
            <person name="Crous P.W."/>
            <person name="Fauchery L."/>
            <person name="Girlanda M."/>
            <person name="Hayes R.D."/>
            <person name="Keri Z."/>
            <person name="LaButti K."/>
            <person name="Lipzen A."/>
            <person name="Lombard V."/>
            <person name="Magnuson J."/>
            <person name="Maillard F."/>
            <person name="Murat C."/>
            <person name="Nolan M."/>
            <person name="Ohm R.A."/>
            <person name="Pangilinan J."/>
            <person name="Pereira M.F."/>
            <person name="Perotto S."/>
            <person name="Peter M."/>
            <person name="Pfister S."/>
            <person name="Riley R."/>
            <person name="Sitrit Y."/>
            <person name="Stielow J.B."/>
            <person name="Szollosi G."/>
            <person name="Zifcakova L."/>
            <person name="Stursova M."/>
            <person name="Spatafora J.W."/>
            <person name="Tedersoo L."/>
            <person name="Vaario L.M."/>
            <person name="Yamada A."/>
            <person name="Yan M."/>
            <person name="Wang P."/>
            <person name="Xu J."/>
            <person name="Bruns T."/>
            <person name="Baldrian P."/>
            <person name="Vilgalys R."/>
            <person name="Dunand C."/>
            <person name="Henrissat B."/>
            <person name="Grigoriev I.V."/>
            <person name="Hibbett D."/>
            <person name="Nagy L.G."/>
            <person name="Martin F.M."/>
        </authorList>
    </citation>
    <scope>NUCLEOTIDE SEQUENCE</scope>
    <source>
        <strain evidence="2">UP504</strain>
    </source>
</reference>
<feature type="compositionally biased region" description="Low complexity" evidence="1">
    <location>
        <begin position="89"/>
        <end position="99"/>
    </location>
</feature>
<evidence type="ECO:0000313" key="2">
    <source>
        <dbReference type="EMBL" id="KAF9519909.1"/>
    </source>
</evidence>
<feature type="region of interest" description="Disordered" evidence="1">
    <location>
        <begin position="81"/>
        <end position="105"/>
    </location>
</feature>
<dbReference type="AlphaFoldDB" id="A0A9P6E1Q4"/>
<proteinExistence type="predicted"/>
<accession>A0A9P6E1Q4</accession>
<evidence type="ECO:0000313" key="3">
    <source>
        <dbReference type="Proteomes" id="UP000886523"/>
    </source>
</evidence>